<protein>
    <recommendedName>
        <fullName evidence="3">Phage protein</fullName>
    </recommendedName>
</protein>
<proteinExistence type="predicted"/>
<name>A0ABX2LWH8_9STAP</name>
<evidence type="ECO:0008006" key="3">
    <source>
        <dbReference type="Google" id="ProtNLM"/>
    </source>
</evidence>
<dbReference type="Proteomes" id="UP000610527">
    <property type="component" value="Unassembled WGS sequence"/>
</dbReference>
<reference evidence="1 2" key="1">
    <citation type="submission" date="2020-06" db="EMBL/GenBank/DDBJ databases">
        <title>Staphylococcus borealis sp. nov. -A novel member of the Staphylococcaceae family isolated from skin and blood in humans.</title>
        <authorList>
            <person name="Pain M."/>
            <person name="Wolden R."/>
            <person name="Jaen-Luchoro D."/>
            <person name="Salva-Serra F."/>
            <person name="Iglesias B.P."/>
            <person name="Karlsson R."/>
            <person name="Klingenberg C."/>
            <person name="Cavanagh J.P."/>
        </authorList>
    </citation>
    <scope>NUCLEOTIDE SEQUENCE [LARGE SCALE GENOMIC DNA]</scope>
    <source>
        <strain evidence="1 2">58-22</strain>
    </source>
</reference>
<accession>A0ABX2LWH8</accession>
<dbReference type="RefSeq" id="WP_174841403.1">
    <property type="nucleotide sequence ID" value="NZ_JABVEG010000016.1"/>
</dbReference>
<gene>
    <name evidence="1" type="ORF">HUN84_12765</name>
</gene>
<dbReference type="EMBL" id="JABVEG010000016">
    <property type="protein sequence ID" value="NUI83565.1"/>
    <property type="molecule type" value="Genomic_DNA"/>
</dbReference>
<keyword evidence="2" id="KW-1185">Reference proteome</keyword>
<comment type="caution">
    <text evidence="1">The sequence shown here is derived from an EMBL/GenBank/DDBJ whole genome shotgun (WGS) entry which is preliminary data.</text>
</comment>
<evidence type="ECO:0000313" key="1">
    <source>
        <dbReference type="EMBL" id="NUI83565.1"/>
    </source>
</evidence>
<organism evidence="1 2">
    <name type="scientific">Staphylococcus borealis</name>
    <dbReference type="NCBI Taxonomy" id="2742203"/>
    <lineage>
        <taxon>Bacteria</taxon>
        <taxon>Bacillati</taxon>
        <taxon>Bacillota</taxon>
        <taxon>Bacilli</taxon>
        <taxon>Bacillales</taxon>
        <taxon>Staphylococcaceae</taxon>
        <taxon>Staphylococcus</taxon>
    </lineage>
</organism>
<evidence type="ECO:0000313" key="2">
    <source>
        <dbReference type="Proteomes" id="UP000610527"/>
    </source>
</evidence>
<sequence>MSVKKARKKPVEIEFMQFTDVESAEGIVEWVGDYNSLLVISDRHNPHITIMTLEGPMIADVNDYIIKGVHGEFYPVKPDIFEKTYEVLGK</sequence>